<dbReference type="EMBL" id="KZ819286">
    <property type="protein sequence ID" value="PWO00219.1"/>
    <property type="molecule type" value="Genomic_DNA"/>
</dbReference>
<keyword evidence="14" id="KW-1185">Reference proteome</keyword>
<evidence type="ECO:0000259" key="11">
    <source>
        <dbReference type="Pfam" id="PF00326"/>
    </source>
</evidence>
<feature type="domain" description="Acylamino-acid-releasing enzyme N-terminal" evidence="12">
    <location>
        <begin position="84"/>
        <end position="458"/>
    </location>
</feature>
<evidence type="ECO:0000256" key="5">
    <source>
        <dbReference type="ARBA" id="ARBA00011245"/>
    </source>
</evidence>
<dbReference type="GO" id="GO:0006508">
    <property type="term" value="P:proteolysis"/>
    <property type="evidence" value="ECO:0007669"/>
    <property type="project" value="UniProtKB-KW"/>
</dbReference>
<evidence type="ECO:0000256" key="6">
    <source>
        <dbReference type="ARBA" id="ARBA00011881"/>
    </source>
</evidence>
<dbReference type="STRING" id="58919.A0A316ZGN9"/>
<proteinExistence type="inferred from homology"/>
<keyword evidence="9" id="KW-0720">Serine protease</keyword>
<dbReference type="AlphaFoldDB" id="A0A316ZGN9"/>
<feature type="region of interest" description="Disordered" evidence="10">
    <location>
        <begin position="268"/>
        <end position="294"/>
    </location>
</feature>
<keyword evidence="9" id="KW-0645">Protease</keyword>
<accession>A0A316ZGN9</accession>
<dbReference type="GO" id="GO:0008242">
    <property type="term" value="F:omega peptidase activity"/>
    <property type="evidence" value="ECO:0007669"/>
    <property type="project" value="UniProtKB-EC"/>
</dbReference>
<name>A0A316ZGN9_9BASI</name>
<feature type="domain" description="Peptidase S9 prolyl oligopeptidase catalytic" evidence="11">
    <location>
        <begin position="536"/>
        <end position="748"/>
    </location>
</feature>
<gene>
    <name evidence="13" type="ORF">FA09DRAFT_337038</name>
</gene>
<dbReference type="EC" id="3.4.21.-" evidence="9"/>
<evidence type="ECO:0000313" key="14">
    <source>
        <dbReference type="Proteomes" id="UP000245946"/>
    </source>
</evidence>
<evidence type="ECO:0000256" key="9">
    <source>
        <dbReference type="RuleBase" id="RU368024"/>
    </source>
</evidence>
<dbReference type="GO" id="GO:0004252">
    <property type="term" value="F:serine-type endopeptidase activity"/>
    <property type="evidence" value="ECO:0007669"/>
    <property type="project" value="UniProtKB-UniRule"/>
</dbReference>
<evidence type="ECO:0000313" key="13">
    <source>
        <dbReference type="EMBL" id="PWO00219.1"/>
    </source>
</evidence>
<reference evidence="13 14" key="1">
    <citation type="journal article" date="2018" name="Mol. Biol. Evol.">
        <title>Broad Genomic Sampling Reveals a Smut Pathogenic Ancestry of the Fungal Clade Ustilaginomycotina.</title>
        <authorList>
            <person name="Kijpornyongpan T."/>
            <person name="Mondo S.J."/>
            <person name="Barry K."/>
            <person name="Sandor L."/>
            <person name="Lee J."/>
            <person name="Lipzen A."/>
            <person name="Pangilinan J."/>
            <person name="LaButti K."/>
            <person name="Hainaut M."/>
            <person name="Henrissat B."/>
            <person name="Grigoriev I.V."/>
            <person name="Spatafora J.W."/>
            <person name="Aime M.C."/>
        </authorList>
    </citation>
    <scope>NUCLEOTIDE SEQUENCE [LARGE SCALE GENOMIC DNA]</scope>
    <source>
        <strain evidence="13 14">MCA 4186</strain>
    </source>
</reference>
<dbReference type="SUPFAM" id="SSF53474">
    <property type="entry name" value="alpha/beta-Hydrolases"/>
    <property type="match status" value="1"/>
</dbReference>
<evidence type="ECO:0000256" key="1">
    <source>
        <dbReference type="ARBA" id="ARBA00000721"/>
    </source>
</evidence>
<evidence type="ECO:0000256" key="10">
    <source>
        <dbReference type="SAM" id="MobiDB-lite"/>
    </source>
</evidence>
<evidence type="ECO:0000256" key="8">
    <source>
        <dbReference type="ARBA" id="ARBA00022801"/>
    </source>
</evidence>
<comment type="subunit">
    <text evidence="6">Homotetramer.</text>
</comment>
<protein>
    <recommendedName>
        <fullName evidence="9">Prolyl endopeptidase</fullName>
        <ecNumber evidence="9">3.4.21.-</ecNumber>
    </recommendedName>
</protein>
<dbReference type="RefSeq" id="XP_025600497.1">
    <property type="nucleotide sequence ID" value="XM_025743963.1"/>
</dbReference>
<dbReference type="InterPro" id="IPR045550">
    <property type="entry name" value="AARE_N"/>
</dbReference>
<dbReference type="OrthoDB" id="43744at2759"/>
<dbReference type="GeneID" id="37271507"/>
<dbReference type="InterPro" id="IPR029058">
    <property type="entry name" value="AB_hydrolase_fold"/>
</dbReference>
<keyword evidence="7" id="KW-0963">Cytoplasm</keyword>
<dbReference type="Pfam" id="PF19283">
    <property type="entry name" value="APEH_N"/>
    <property type="match status" value="1"/>
</dbReference>
<dbReference type="Pfam" id="PF00326">
    <property type="entry name" value="Peptidase_S9"/>
    <property type="match status" value="1"/>
</dbReference>
<keyword evidence="8 9" id="KW-0378">Hydrolase</keyword>
<dbReference type="PANTHER" id="PTHR42776">
    <property type="entry name" value="SERINE PEPTIDASE S9 FAMILY MEMBER"/>
    <property type="match status" value="1"/>
</dbReference>
<dbReference type="Gene3D" id="3.40.50.1820">
    <property type="entry name" value="alpha/beta hydrolase"/>
    <property type="match status" value="1"/>
</dbReference>
<comment type="similarity">
    <text evidence="4">Belongs to the peptidase S9C family.</text>
</comment>
<comment type="similarity">
    <text evidence="3 9">Belongs to the peptidase S9A family.</text>
</comment>
<comment type="catalytic activity">
    <reaction evidence="1">
        <text>Cleavage of an N-acetyl or N-formyl amino acid from the N-terminus of a polypeptide.</text>
        <dbReference type="EC" id="3.4.19.1"/>
    </reaction>
</comment>
<dbReference type="InterPro" id="IPR002470">
    <property type="entry name" value="Peptidase_S9A"/>
</dbReference>
<dbReference type="PRINTS" id="PR00862">
    <property type="entry name" value="PROLIGOPTASE"/>
</dbReference>
<dbReference type="PANTHER" id="PTHR42776:SF4">
    <property type="entry name" value="ACYLAMINO-ACID-RELEASING ENZYME"/>
    <property type="match status" value="1"/>
</dbReference>
<comment type="subcellular location">
    <subcellularLocation>
        <location evidence="2">Cytoplasm</location>
    </subcellularLocation>
</comment>
<comment type="subunit">
    <text evidence="5">Monomer.</text>
</comment>
<evidence type="ECO:0000256" key="7">
    <source>
        <dbReference type="ARBA" id="ARBA00022490"/>
    </source>
</evidence>
<evidence type="ECO:0000256" key="2">
    <source>
        <dbReference type="ARBA" id="ARBA00004496"/>
    </source>
</evidence>
<sequence>MPSNAALDAAVQRYKLLSELPALTGARFDGAASGESTVVHLSLSIRSQATSQKRAFRSQLLLHGTKARVISHALGDASEKLVAHSAQAGSSVRVVCREGKGAKGDETRRVELWRGARCVADVDVSKAHGAFVRGEPFASISLSDDEDAVLYVASANAPKKPDTSAELSLSSLSEEDPFSAYDYTPSLGEKQGPLLRPRIFLLRFNSRSSGPAQLSQLQLPDEAWGAADQGQAIFAGDHVACTVYESLQDGRKLGVVYCTNRPSNVLRVPLPSASSTSDDGKKEDSKPGQPRNAAWKLEAKQVQRISQEGWSGRSPRWNASGPGVLYWVENERQGAHNDCSRLLKSEGSGASQTLVDVVESPESDEAFPGLFLGDLPARFALSDGALAFSSIWGSRRVPLLVTREGKMVDLAPARDSSASWGVLATDGAQRLLATRSTVGEPPRLMLGTLQSDKTCTWSELWNSAEDAADTAAIKELAGLATEVVTLAKTKQEHDDQAAQAVLIRGAHDSKLGKNQPCIIFPHGGPHSTTTTDFAPSTAALALSGFTVVAPNYHGSLGRGQRFARSLLGRCGELDVFDCAAAAEWALDEGIASKDSLIVMGGSHGGFLSAHLVGQRPELFKAAVMRNPVIDVASMAATTDIPDWCFAELGLDFPFDAPPSSVLPKLAASMQAASPIAHVAHIKAPVLLLLGLSDRRVPPQQAKQLFHALRLQGVRTRMLAFPDDDHALDSVEAESVGWEAAFAWMQEALAA</sequence>
<evidence type="ECO:0000256" key="3">
    <source>
        <dbReference type="ARBA" id="ARBA00005228"/>
    </source>
</evidence>
<evidence type="ECO:0000259" key="12">
    <source>
        <dbReference type="Pfam" id="PF19283"/>
    </source>
</evidence>
<dbReference type="InterPro" id="IPR001375">
    <property type="entry name" value="Peptidase_S9_cat"/>
</dbReference>
<dbReference type="GO" id="GO:0005737">
    <property type="term" value="C:cytoplasm"/>
    <property type="evidence" value="ECO:0007669"/>
    <property type="project" value="UniProtKB-SubCell"/>
</dbReference>
<dbReference type="Proteomes" id="UP000245946">
    <property type="component" value="Unassembled WGS sequence"/>
</dbReference>
<evidence type="ECO:0000256" key="4">
    <source>
        <dbReference type="ARBA" id="ARBA00010040"/>
    </source>
</evidence>
<organism evidence="13 14">
    <name type="scientific">Tilletiopsis washingtonensis</name>
    <dbReference type="NCBI Taxonomy" id="58919"/>
    <lineage>
        <taxon>Eukaryota</taxon>
        <taxon>Fungi</taxon>
        <taxon>Dikarya</taxon>
        <taxon>Basidiomycota</taxon>
        <taxon>Ustilaginomycotina</taxon>
        <taxon>Exobasidiomycetes</taxon>
        <taxon>Entylomatales</taxon>
        <taxon>Entylomatales incertae sedis</taxon>
        <taxon>Tilletiopsis</taxon>
    </lineage>
</organism>